<dbReference type="AlphaFoldDB" id="A0A2G9HQZ5"/>
<dbReference type="PANTHER" id="PTHR36802">
    <property type="entry name" value="OS02G0815400 PROTEIN"/>
    <property type="match status" value="1"/>
</dbReference>
<dbReference type="PANTHER" id="PTHR36802:SF1">
    <property type="entry name" value="OS02G0815400 PROTEIN"/>
    <property type="match status" value="1"/>
</dbReference>
<dbReference type="GO" id="GO:0009507">
    <property type="term" value="C:chloroplast"/>
    <property type="evidence" value="ECO:0007669"/>
    <property type="project" value="TreeGrafter"/>
</dbReference>
<keyword evidence="2" id="KW-1185">Reference proteome</keyword>
<dbReference type="OrthoDB" id="901721at2759"/>
<accession>A0A2G9HQZ5</accession>
<evidence type="ECO:0000313" key="1">
    <source>
        <dbReference type="EMBL" id="PIN19951.1"/>
    </source>
</evidence>
<protein>
    <submittedName>
        <fullName evidence="1">Uncharacterized protein</fullName>
    </submittedName>
</protein>
<organism evidence="1 2">
    <name type="scientific">Handroanthus impetiginosus</name>
    <dbReference type="NCBI Taxonomy" id="429701"/>
    <lineage>
        <taxon>Eukaryota</taxon>
        <taxon>Viridiplantae</taxon>
        <taxon>Streptophyta</taxon>
        <taxon>Embryophyta</taxon>
        <taxon>Tracheophyta</taxon>
        <taxon>Spermatophyta</taxon>
        <taxon>Magnoliopsida</taxon>
        <taxon>eudicotyledons</taxon>
        <taxon>Gunneridae</taxon>
        <taxon>Pentapetalae</taxon>
        <taxon>asterids</taxon>
        <taxon>lamiids</taxon>
        <taxon>Lamiales</taxon>
        <taxon>Bignoniaceae</taxon>
        <taxon>Crescentiina</taxon>
        <taxon>Tabebuia alliance</taxon>
        <taxon>Handroanthus</taxon>
    </lineage>
</organism>
<dbReference type="Proteomes" id="UP000231279">
    <property type="component" value="Unassembled WGS sequence"/>
</dbReference>
<gene>
    <name evidence="1" type="ORF">CDL12_07363</name>
</gene>
<comment type="caution">
    <text evidence="1">The sequence shown here is derived from an EMBL/GenBank/DDBJ whole genome shotgun (WGS) entry which is preliminary data.</text>
</comment>
<dbReference type="EMBL" id="NKXS01001192">
    <property type="protein sequence ID" value="PIN19951.1"/>
    <property type="molecule type" value="Genomic_DNA"/>
</dbReference>
<name>A0A2G9HQZ5_9LAMI</name>
<dbReference type="STRING" id="429701.A0A2G9HQZ5"/>
<proteinExistence type="predicted"/>
<reference evidence="2" key="1">
    <citation type="journal article" date="2018" name="Gigascience">
        <title>Genome assembly of the Pink Ipe (Handroanthus impetiginosus, Bignoniaceae), a highly valued, ecologically keystone Neotropical timber forest tree.</title>
        <authorList>
            <person name="Silva-Junior O.B."/>
            <person name="Grattapaglia D."/>
            <person name="Novaes E."/>
            <person name="Collevatti R.G."/>
        </authorList>
    </citation>
    <scope>NUCLEOTIDE SEQUENCE [LARGE SCALE GENOMIC DNA]</scope>
    <source>
        <strain evidence="2">cv. UFG-1</strain>
    </source>
</reference>
<sequence>MAAASLSALHLHPLSRFSSTHAYNFPQISLHVPFLPHYKALKSKSLTHISFALTESSGSPKFLDPDPQILLQELADCFVLPADYFQQLPRDLRLDDSYYHSVRYIFGLVYIMHQRLYLAVTKGKDRTSYTLHSLKFHGRVGF</sequence>
<evidence type="ECO:0000313" key="2">
    <source>
        <dbReference type="Proteomes" id="UP000231279"/>
    </source>
</evidence>